<reference evidence="16" key="1">
    <citation type="journal article" date="2019" name="Int. J. Syst. Evol. Microbiol.">
        <title>The Global Catalogue of Microorganisms (GCM) 10K type strain sequencing project: providing services to taxonomists for standard genome sequencing and annotation.</title>
        <authorList>
            <consortium name="The Broad Institute Genomics Platform"/>
            <consortium name="The Broad Institute Genome Sequencing Center for Infectious Disease"/>
            <person name="Wu L."/>
            <person name="Ma J."/>
        </authorList>
    </citation>
    <scope>NUCLEOTIDE SEQUENCE [LARGE SCALE GENOMIC DNA]</scope>
    <source>
        <strain evidence="16">JCM 15900</strain>
    </source>
</reference>
<feature type="binding site" evidence="12">
    <location>
        <position position="208"/>
    </location>
    <ligand>
        <name>GTP</name>
        <dbReference type="ChEBI" id="CHEBI:37565"/>
    </ligand>
</feature>
<keyword evidence="16" id="KW-1185">Reference proteome</keyword>
<dbReference type="InterPro" id="IPR000385">
    <property type="entry name" value="MoaA_NifB_PqqE_Fe-S-bd_CS"/>
</dbReference>
<evidence type="ECO:0000256" key="12">
    <source>
        <dbReference type="HAMAP-Rule" id="MF_01225"/>
    </source>
</evidence>
<feature type="region of interest" description="Disordered" evidence="13">
    <location>
        <begin position="1"/>
        <end position="27"/>
    </location>
</feature>
<dbReference type="PANTHER" id="PTHR22960">
    <property type="entry name" value="MOLYBDOPTERIN COFACTOR SYNTHESIS PROTEIN A"/>
    <property type="match status" value="1"/>
</dbReference>
<evidence type="ECO:0000256" key="2">
    <source>
        <dbReference type="ARBA" id="ARBA00022485"/>
    </source>
</evidence>
<dbReference type="InterPro" id="IPR006638">
    <property type="entry name" value="Elp3/MiaA/NifB-like_rSAM"/>
</dbReference>
<dbReference type="Gene3D" id="3.20.20.70">
    <property type="entry name" value="Aldolase class I"/>
    <property type="match status" value="1"/>
</dbReference>
<protein>
    <recommendedName>
        <fullName evidence="1 12">GTP 3',8-cyclase</fullName>
        <ecNumber evidence="1 12">4.1.99.22</ecNumber>
    </recommendedName>
    <alternativeName>
        <fullName evidence="12">Molybdenum cofactor biosynthesis protein A</fullName>
    </alternativeName>
</protein>
<evidence type="ECO:0000313" key="15">
    <source>
        <dbReference type="EMBL" id="GAA2094309.1"/>
    </source>
</evidence>
<dbReference type="InterPro" id="IPR013785">
    <property type="entry name" value="Aldolase_TIM"/>
</dbReference>
<feature type="binding site" evidence="12">
    <location>
        <position position="116"/>
    </location>
    <ligand>
        <name>GTP</name>
        <dbReference type="ChEBI" id="CHEBI:37565"/>
    </ligand>
</feature>
<dbReference type="CDD" id="cd01335">
    <property type="entry name" value="Radical_SAM"/>
    <property type="match status" value="1"/>
</dbReference>
<dbReference type="SUPFAM" id="SSF102114">
    <property type="entry name" value="Radical SAM enzymes"/>
    <property type="match status" value="1"/>
</dbReference>
<dbReference type="Pfam" id="PF04055">
    <property type="entry name" value="Radical_SAM"/>
    <property type="match status" value="1"/>
</dbReference>
<keyword evidence="9 12" id="KW-0501">Molybdenum cofactor biosynthesis</keyword>
<dbReference type="InterPro" id="IPR050105">
    <property type="entry name" value="MoCo_biosynth_MoaA/MoaC"/>
</dbReference>
<comment type="catalytic activity">
    <reaction evidence="11 12">
        <text>GTP + AH2 + S-adenosyl-L-methionine = (8S)-3',8-cyclo-7,8-dihydroguanosine 5'-triphosphate + 5'-deoxyadenosine + L-methionine + A + H(+)</text>
        <dbReference type="Rhea" id="RHEA:49576"/>
        <dbReference type="ChEBI" id="CHEBI:13193"/>
        <dbReference type="ChEBI" id="CHEBI:15378"/>
        <dbReference type="ChEBI" id="CHEBI:17319"/>
        <dbReference type="ChEBI" id="CHEBI:17499"/>
        <dbReference type="ChEBI" id="CHEBI:37565"/>
        <dbReference type="ChEBI" id="CHEBI:57844"/>
        <dbReference type="ChEBI" id="CHEBI:59789"/>
        <dbReference type="ChEBI" id="CHEBI:131766"/>
        <dbReference type="EC" id="4.1.99.22"/>
    </reaction>
</comment>
<feature type="binding site" evidence="12">
    <location>
        <position position="120"/>
    </location>
    <ligand>
        <name>S-adenosyl-L-methionine</name>
        <dbReference type="ChEBI" id="CHEBI:59789"/>
    </ligand>
</feature>
<evidence type="ECO:0000259" key="14">
    <source>
        <dbReference type="PROSITE" id="PS51918"/>
    </source>
</evidence>
<dbReference type="SFLD" id="SFLDS00029">
    <property type="entry name" value="Radical_SAM"/>
    <property type="match status" value="1"/>
</dbReference>
<feature type="binding site" evidence="12">
    <location>
        <position position="79"/>
    </location>
    <ligand>
        <name>[4Fe-4S] cluster</name>
        <dbReference type="ChEBI" id="CHEBI:49883"/>
        <label>1</label>
        <note>4Fe-4S-S-AdoMet</note>
    </ligand>
</feature>
<dbReference type="InterPro" id="IPR010505">
    <property type="entry name" value="MoaA_twitch"/>
</dbReference>
<dbReference type="InterPro" id="IPR058240">
    <property type="entry name" value="rSAM_sf"/>
</dbReference>
<dbReference type="InterPro" id="IPR013483">
    <property type="entry name" value="MoaA"/>
</dbReference>
<evidence type="ECO:0000256" key="10">
    <source>
        <dbReference type="ARBA" id="ARBA00023239"/>
    </source>
</evidence>
<dbReference type="PROSITE" id="PS51918">
    <property type="entry name" value="RADICAL_SAM"/>
    <property type="match status" value="1"/>
</dbReference>
<keyword evidence="2 12" id="KW-0004">4Fe-4S</keyword>
<evidence type="ECO:0000313" key="16">
    <source>
        <dbReference type="Proteomes" id="UP001500984"/>
    </source>
</evidence>
<feature type="binding site" evidence="12">
    <location>
        <position position="340"/>
    </location>
    <ligand>
        <name>[4Fe-4S] cluster</name>
        <dbReference type="ChEBI" id="CHEBI:49883"/>
        <label>2</label>
        <note>4Fe-4S-substrate</note>
    </ligand>
</feature>
<comment type="similarity">
    <text evidence="12">Belongs to the radical SAM superfamily. MoaA family.</text>
</comment>
<keyword evidence="5 12" id="KW-0547">Nucleotide-binding</keyword>
<feature type="binding site" evidence="12">
    <location>
        <position position="76"/>
    </location>
    <ligand>
        <name>[4Fe-4S] cluster</name>
        <dbReference type="ChEBI" id="CHEBI:49883"/>
        <label>1</label>
        <note>4Fe-4S-S-AdoMet</note>
    </ligand>
</feature>
<feature type="binding site" evidence="12">
    <location>
        <position position="65"/>
    </location>
    <ligand>
        <name>GTP</name>
        <dbReference type="ChEBI" id="CHEBI:37565"/>
    </ligand>
</feature>
<dbReference type="EC" id="4.1.99.22" evidence="1 12"/>
<evidence type="ECO:0000256" key="6">
    <source>
        <dbReference type="ARBA" id="ARBA00023004"/>
    </source>
</evidence>
<comment type="cofactor">
    <cofactor evidence="12">
        <name>[4Fe-4S] cluster</name>
        <dbReference type="ChEBI" id="CHEBI:49883"/>
    </cofactor>
    <text evidence="12">Binds 2 [4Fe-4S] clusters. Binds 1 [4Fe-4S] cluster coordinated with 3 cysteines and an exchangeable S-adenosyl-L-methionine and 1 [4Fe-4S] cluster coordinated with 3 cysteines and the GTP-derived substrate.</text>
</comment>
<evidence type="ECO:0000256" key="5">
    <source>
        <dbReference type="ARBA" id="ARBA00022741"/>
    </source>
</evidence>
<feature type="binding site" evidence="12">
    <location>
        <position position="242"/>
    </location>
    <ligand>
        <name>S-adenosyl-L-methionine</name>
        <dbReference type="ChEBI" id="CHEBI:59789"/>
    </ligand>
</feature>
<comment type="pathway">
    <text evidence="12">Cofactor biosynthesis; molybdopterin biosynthesis.</text>
</comment>
<gene>
    <name evidence="12 15" type="primary">moaA</name>
    <name evidence="15" type="ORF">GCM10009823_13240</name>
</gene>
<sequence>MPTLRTAEPGAADAGDAAGAAMSGDAAQLTRAADRTRAELGRRAASAPTAPGLHDRFGRRGTDLRISLTDKCNLRCTYCMPAEGMDWMPQSSLLTAEEVIRLVDIAVDVHGVRDLRLTGGEPLIRPDLESLIAGVRARHPELPIALTTNGIGLTRRAQALRDAGLTRINVSLDTIDADTFAAMARRNRLADVLAGVEAALAAGLHPVKINAVLMRGVNDDQAPELLAFCLERGLQLRFIEQMPLDGDHGWTREGMVTAAEVRAQLAEHWDLVPDDEPRAGAPAERWRVFARGAGPGPGTARPAGAAEPRARAAEPGAGTAQPLGRVGVIASVTEPFCAACTRTRVTAEGRVRSCLFSHEEFDLAAALRTGASDEEIGRLWQQAMWLKPKAHGMDHVGLDSEDYVQPERSMSAIGG</sequence>
<dbReference type="Proteomes" id="UP001500984">
    <property type="component" value="Unassembled WGS sequence"/>
</dbReference>
<comment type="subunit">
    <text evidence="12">Monomer and homodimer.</text>
</comment>
<evidence type="ECO:0000256" key="3">
    <source>
        <dbReference type="ARBA" id="ARBA00022691"/>
    </source>
</evidence>
<evidence type="ECO:0000256" key="11">
    <source>
        <dbReference type="ARBA" id="ARBA00048697"/>
    </source>
</evidence>
<feature type="domain" description="Radical SAM core" evidence="14">
    <location>
        <begin position="56"/>
        <end position="297"/>
    </location>
</feature>
<feature type="compositionally biased region" description="Low complexity" evidence="13">
    <location>
        <begin position="10"/>
        <end position="27"/>
    </location>
</feature>
<accession>A0ABP5I6G7</accession>
<keyword evidence="10 12" id="KW-0456">Lyase</keyword>
<proteinExistence type="inferred from homology"/>
<dbReference type="SMART" id="SM00729">
    <property type="entry name" value="Elp3"/>
    <property type="match status" value="1"/>
</dbReference>
<keyword evidence="4 12" id="KW-0479">Metal-binding</keyword>
<organism evidence="15 16">
    <name type="scientific">Brevibacterium salitolerans</name>
    <dbReference type="NCBI Taxonomy" id="1403566"/>
    <lineage>
        <taxon>Bacteria</taxon>
        <taxon>Bacillati</taxon>
        <taxon>Actinomycetota</taxon>
        <taxon>Actinomycetes</taxon>
        <taxon>Micrococcales</taxon>
        <taxon>Brevibacteriaceae</taxon>
        <taxon>Brevibacterium</taxon>
    </lineage>
</organism>
<feature type="binding site" evidence="12">
    <location>
        <position position="354"/>
    </location>
    <ligand>
        <name>[4Fe-4S] cluster</name>
        <dbReference type="ChEBI" id="CHEBI:49883"/>
        <label>2</label>
        <note>4Fe-4S-substrate</note>
    </ligand>
</feature>
<feature type="binding site" evidence="12">
    <location>
        <position position="78"/>
    </location>
    <ligand>
        <name>S-adenosyl-L-methionine</name>
        <dbReference type="ChEBI" id="CHEBI:59789"/>
    </ligand>
</feature>
<feature type="binding site" evidence="12">
    <location>
        <position position="337"/>
    </location>
    <ligand>
        <name>[4Fe-4S] cluster</name>
        <dbReference type="ChEBI" id="CHEBI:49883"/>
        <label>2</label>
        <note>4Fe-4S-substrate</note>
    </ligand>
</feature>
<evidence type="ECO:0000256" key="13">
    <source>
        <dbReference type="SAM" id="MobiDB-lite"/>
    </source>
</evidence>
<dbReference type="SFLD" id="SFLDG01067">
    <property type="entry name" value="SPASM/twitch_domain_containing"/>
    <property type="match status" value="1"/>
</dbReference>
<keyword evidence="7 12" id="KW-0411">Iron-sulfur</keyword>
<evidence type="ECO:0000256" key="7">
    <source>
        <dbReference type="ARBA" id="ARBA00023014"/>
    </source>
</evidence>
<evidence type="ECO:0000256" key="1">
    <source>
        <dbReference type="ARBA" id="ARBA00012167"/>
    </source>
</evidence>
<dbReference type="InterPro" id="IPR040064">
    <property type="entry name" value="MoaA-like"/>
</dbReference>
<dbReference type="Pfam" id="PF06463">
    <property type="entry name" value="Mob_synth_C"/>
    <property type="match status" value="1"/>
</dbReference>
<comment type="caution">
    <text evidence="15">The sequence shown here is derived from an EMBL/GenBank/DDBJ whole genome shotgun (WGS) entry which is preliminary data.</text>
</comment>
<feature type="binding site" evidence="12">
    <location>
        <begin position="342"/>
        <end position="344"/>
    </location>
    <ligand>
        <name>GTP</name>
        <dbReference type="ChEBI" id="CHEBI:37565"/>
    </ligand>
</feature>
<dbReference type="SFLD" id="SFLDG01383">
    <property type="entry name" value="cyclic_pyranopterin_phosphate"/>
    <property type="match status" value="1"/>
</dbReference>
<dbReference type="InterPro" id="IPR007197">
    <property type="entry name" value="rSAM"/>
</dbReference>
<evidence type="ECO:0000256" key="8">
    <source>
        <dbReference type="ARBA" id="ARBA00023134"/>
    </source>
</evidence>
<keyword evidence="3 12" id="KW-0949">S-adenosyl-L-methionine</keyword>
<dbReference type="EMBL" id="BAAAPZ010000004">
    <property type="protein sequence ID" value="GAA2094309.1"/>
    <property type="molecule type" value="Genomic_DNA"/>
</dbReference>
<dbReference type="HAMAP" id="MF_01225_B">
    <property type="entry name" value="MoaA_B"/>
    <property type="match status" value="1"/>
</dbReference>
<dbReference type="CDD" id="cd21117">
    <property type="entry name" value="Twitch_MoaA"/>
    <property type="match status" value="1"/>
</dbReference>
<keyword evidence="6 12" id="KW-0408">Iron</keyword>
<feature type="binding site" evidence="12">
    <location>
        <position position="72"/>
    </location>
    <ligand>
        <name>[4Fe-4S] cluster</name>
        <dbReference type="ChEBI" id="CHEBI:49883"/>
        <label>1</label>
        <note>4Fe-4S-S-AdoMet</note>
    </ligand>
</feature>
<feature type="binding site" evidence="12">
    <location>
        <position position="171"/>
    </location>
    <ligand>
        <name>S-adenosyl-L-methionine</name>
        <dbReference type="ChEBI" id="CHEBI:59789"/>
    </ligand>
</feature>
<name>A0ABP5I6G7_9MICO</name>
<comment type="function">
    <text evidence="12">Catalyzes the cyclization of GTP to (8S)-3',8-cyclo-7,8-dihydroguanosine 5'-triphosphate.</text>
</comment>
<keyword evidence="8 12" id="KW-0342">GTP-binding</keyword>
<evidence type="ECO:0000256" key="9">
    <source>
        <dbReference type="ARBA" id="ARBA00023150"/>
    </source>
</evidence>
<evidence type="ECO:0000256" key="4">
    <source>
        <dbReference type="ARBA" id="ARBA00022723"/>
    </source>
</evidence>
<dbReference type="PROSITE" id="PS01305">
    <property type="entry name" value="MOAA_NIFB_PQQE"/>
    <property type="match status" value="1"/>
</dbReference>
<dbReference type="PANTHER" id="PTHR22960:SF0">
    <property type="entry name" value="MOLYBDENUM COFACTOR BIOSYNTHESIS PROTEIN 1"/>
    <property type="match status" value="1"/>
</dbReference>
<dbReference type="SFLD" id="SFLDG01386">
    <property type="entry name" value="main_SPASM_domain-containing"/>
    <property type="match status" value="1"/>
</dbReference>
<feature type="binding site" evidence="12">
    <location>
        <position position="147"/>
    </location>
    <ligand>
        <name>GTP</name>
        <dbReference type="ChEBI" id="CHEBI:37565"/>
    </ligand>
</feature>